<evidence type="ECO:0000313" key="7">
    <source>
        <dbReference type="Proteomes" id="UP000008974"/>
    </source>
</evidence>
<keyword evidence="3 5" id="KW-1133">Transmembrane helix</keyword>
<protein>
    <recommendedName>
        <fullName evidence="8">Rhomboid family protein</fullName>
    </recommendedName>
</protein>
<feature type="transmembrane region" description="Helical" evidence="5">
    <location>
        <begin position="90"/>
        <end position="115"/>
    </location>
</feature>
<accession>E1F2L7</accession>
<evidence type="ECO:0000256" key="5">
    <source>
        <dbReference type="SAM" id="Phobius"/>
    </source>
</evidence>
<comment type="subcellular location">
    <subcellularLocation>
        <location evidence="1">Membrane</location>
        <topology evidence="1">Multi-pass membrane protein</topology>
    </subcellularLocation>
</comment>
<dbReference type="EMBL" id="ACVC01000137">
    <property type="protein sequence ID" value="EFO63309.1"/>
    <property type="molecule type" value="Genomic_DNA"/>
</dbReference>
<evidence type="ECO:0000256" key="1">
    <source>
        <dbReference type="ARBA" id="ARBA00004141"/>
    </source>
</evidence>
<feature type="transmembrane region" description="Helical" evidence="5">
    <location>
        <begin position="121"/>
        <end position="140"/>
    </location>
</feature>
<dbReference type="VEuPathDB" id="GiardiaDB:GLP15_1083"/>
<feature type="transmembrane region" description="Helical" evidence="5">
    <location>
        <begin position="152"/>
        <end position="172"/>
    </location>
</feature>
<proteinExistence type="predicted"/>
<reference evidence="6 7" key="1">
    <citation type="journal article" date="2010" name="BMC Genomics">
        <title>Genome analysis and comparative genomics of a Giardia intestinalis assemblage E isolate.</title>
        <authorList>
            <person name="Jerlstrom-Hultqvist J."/>
            <person name="Franzen O."/>
            <person name="Ankarklev J."/>
            <person name="Xu F."/>
            <person name="Nohynkova E."/>
            <person name="Andersson J.O."/>
            <person name="Svard S.G."/>
            <person name="Andersson B."/>
        </authorList>
    </citation>
    <scope>NUCLEOTIDE SEQUENCE [LARGE SCALE GENOMIC DNA]</scope>
    <source>
        <strain evidence="6 7">P15</strain>
    </source>
</reference>
<keyword evidence="4 5" id="KW-0472">Membrane</keyword>
<organism evidence="6 7">
    <name type="scientific">Giardia intestinalis (strain P15)</name>
    <name type="common">Giardia lamblia</name>
    <dbReference type="NCBI Taxonomy" id="658858"/>
    <lineage>
        <taxon>Eukaryota</taxon>
        <taxon>Metamonada</taxon>
        <taxon>Diplomonadida</taxon>
        <taxon>Hexamitidae</taxon>
        <taxon>Giardiinae</taxon>
        <taxon>Giardia</taxon>
    </lineage>
</organism>
<dbReference type="OMA" id="YVGRAYE"/>
<evidence type="ECO:0000256" key="3">
    <source>
        <dbReference type="ARBA" id="ARBA00022989"/>
    </source>
</evidence>
<sequence length="228" mass="25214">MSDKFFGGPFFYENSIISGALLVTVLLLGLVPVIFDVSSLFLLNPSMMLEQRQWWRLATGLLVTTNPDILCLLVYLLYVGRAYEAANGRWACANLLLIAALVSCGIASALCFWSYYKSYYIPQYALGLGGAFGTASILTNKGKWQAPVISKLMIYNNTGTYVALAMALMNRFALESTLFTAGGMLAGFLVAKKIPPFYMCCKCFHRRTNHDIDTETNLVETTTESVLQ</sequence>
<dbReference type="AlphaFoldDB" id="E1F2L7"/>
<comment type="caution">
    <text evidence="6">The sequence shown here is derived from an EMBL/GenBank/DDBJ whole genome shotgun (WGS) entry which is preliminary data.</text>
</comment>
<feature type="transmembrane region" description="Helical" evidence="5">
    <location>
        <begin position="12"/>
        <end position="35"/>
    </location>
</feature>
<evidence type="ECO:0000256" key="4">
    <source>
        <dbReference type="ARBA" id="ARBA00023136"/>
    </source>
</evidence>
<dbReference type="Proteomes" id="UP000008974">
    <property type="component" value="Unassembled WGS sequence"/>
</dbReference>
<dbReference type="OrthoDB" id="10251378at2759"/>
<name>E1F2L7_GIAIA</name>
<dbReference type="GO" id="GO:0016020">
    <property type="term" value="C:membrane"/>
    <property type="evidence" value="ECO:0007669"/>
    <property type="project" value="UniProtKB-SubCell"/>
</dbReference>
<keyword evidence="2 5" id="KW-0812">Transmembrane</keyword>
<feature type="transmembrane region" description="Helical" evidence="5">
    <location>
        <begin position="178"/>
        <end position="198"/>
    </location>
</feature>
<evidence type="ECO:0000313" key="6">
    <source>
        <dbReference type="EMBL" id="EFO63309.1"/>
    </source>
</evidence>
<gene>
    <name evidence="6" type="ORF">GLP15_1083</name>
</gene>
<dbReference type="InterPro" id="IPR035952">
    <property type="entry name" value="Rhomboid-like_sf"/>
</dbReference>
<evidence type="ECO:0008006" key="8">
    <source>
        <dbReference type="Google" id="ProtNLM"/>
    </source>
</evidence>
<dbReference type="SUPFAM" id="SSF144091">
    <property type="entry name" value="Rhomboid-like"/>
    <property type="match status" value="1"/>
</dbReference>
<feature type="transmembrane region" description="Helical" evidence="5">
    <location>
        <begin position="55"/>
        <end position="78"/>
    </location>
</feature>
<evidence type="ECO:0000256" key="2">
    <source>
        <dbReference type="ARBA" id="ARBA00022692"/>
    </source>
</evidence>